<feature type="compositionally biased region" description="Basic and acidic residues" evidence="6">
    <location>
        <begin position="483"/>
        <end position="498"/>
    </location>
</feature>
<dbReference type="SUPFAM" id="SSF56019">
    <property type="entry name" value="The spindle assembly checkpoint protein mad2"/>
    <property type="match status" value="1"/>
</dbReference>
<evidence type="ECO:0000313" key="9">
    <source>
        <dbReference type="Proteomes" id="UP000283509"/>
    </source>
</evidence>
<name>A0A423SZV2_PENVA</name>
<comment type="subcellular location">
    <subcellularLocation>
        <location evidence="2">Chromosome</location>
    </subcellularLocation>
    <subcellularLocation>
        <location evidence="1">Nucleus</location>
    </subcellularLocation>
</comment>
<sequence length="556" mass="61267">MSTGNCQLMHCDTPSSTESDTWSSLFVSRVSTEQKSLLFVKRLVAVVVSSVTYLRGLFPETAYEDKVLDGLTLKILSADPKFYAAKVLYRCLMGAFEAIEKRYVDELRLVIYDDMSNPECLRETYTMKFAYAEVEGVCGVTYLATSTPQRTLVDLKGSTGKLLRTLLVLTQSLEELPDRVYAALHLTYREETPLDYEPPLFWALPEEPIFPQDAVRVKVGAVKTLHHKISVRIKTSDHILTVPHPQAEVSSSAFVGSQPLVLCSEEPLSPAEPSLRRQTHKSREMAARSMIPKPFSGRNADQKLEHSSELRKNLGEDLDTRDLRGVRRHKGHCSICNSQHHAFCFTTAQSPGGYGERTGSHNGLLGCDRMELLASSQLTEIALKPSVKELLRTPINSPVMASRLGYVGASSSPSLRCAVDCAQRSQGISRHVCEGAGVPLNGQNRDARTEGIVGRDSDPGCRPDGDTAPEKNYALQFGLDGNRGGELEGTGKAEEGRRGKWRPGLSCKRFKRQKAGRPRELMADEAKAQQGGRETEGHLGRPPRKTAMADPPETPA</sequence>
<dbReference type="InterPro" id="IPR003511">
    <property type="entry name" value="HORMA_dom"/>
</dbReference>
<organism evidence="8 9">
    <name type="scientific">Penaeus vannamei</name>
    <name type="common">Whiteleg shrimp</name>
    <name type="synonym">Litopenaeus vannamei</name>
    <dbReference type="NCBI Taxonomy" id="6689"/>
    <lineage>
        <taxon>Eukaryota</taxon>
        <taxon>Metazoa</taxon>
        <taxon>Ecdysozoa</taxon>
        <taxon>Arthropoda</taxon>
        <taxon>Crustacea</taxon>
        <taxon>Multicrustacea</taxon>
        <taxon>Malacostraca</taxon>
        <taxon>Eumalacostraca</taxon>
        <taxon>Eucarida</taxon>
        <taxon>Decapoda</taxon>
        <taxon>Dendrobranchiata</taxon>
        <taxon>Penaeoidea</taxon>
        <taxon>Penaeidae</taxon>
        <taxon>Penaeus</taxon>
    </lineage>
</organism>
<protein>
    <submittedName>
        <fullName evidence="8">Putative HORMA domain-containing protein 1-like</fullName>
    </submittedName>
</protein>
<evidence type="ECO:0000256" key="3">
    <source>
        <dbReference type="ARBA" id="ARBA00022454"/>
    </source>
</evidence>
<dbReference type="STRING" id="6689.A0A423SZV2"/>
<dbReference type="GO" id="GO:0051321">
    <property type="term" value="P:meiotic cell cycle"/>
    <property type="evidence" value="ECO:0007669"/>
    <property type="project" value="UniProtKB-KW"/>
</dbReference>
<feature type="region of interest" description="Disordered" evidence="6">
    <location>
        <begin position="438"/>
        <end position="556"/>
    </location>
</feature>
<reference evidence="8 9" key="2">
    <citation type="submission" date="2019-01" db="EMBL/GenBank/DDBJ databases">
        <title>The decoding of complex shrimp genome reveals the adaptation for benthos swimmer, frequently molting mechanism and breeding impact on genome.</title>
        <authorList>
            <person name="Sun Y."/>
            <person name="Gao Y."/>
            <person name="Yu Y."/>
        </authorList>
    </citation>
    <scope>NUCLEOTIDE SEQUENCE [LARGE SCALE GENOMIC DNA]</scope>
    <source>
        <tissue evidence="8">Muscle</tissue>
    </source>
</reference>
<dbReference type="GO" id="GO:0005634">
    <property type="term" value="C:nucleus"/>
    <property type="evidence" value="ECO:0007669"/>
    <property type="project" value="UniProtKB-SubCell"/>
</dbReference>
<dbReference type="Gene3D" id="3.30.900.10">
    <property type="entry name" value="HORMA domain"/>
    <property type="match status" value="1"/>
</dbReference>
<evidence type="ECO:0000256" key="1">
    <source>
        <dbReference type="ARBA" id="ARBA00004123"/>
    </source>
</evidence>
<keyword evidence="3" id="KW-0158">Chromosome</keyword>
<dbReference type="PANTHER" id="PTHR48225">
    <property type="entry name" value="HORMA DOMAIN-CONTAINING PROTEIN 1"/>
    <property type="match status" value="1"/>
</dbReference>
<comment type="caution">
    <text evidence="8">The sequence shown here is derived from an EMBL/GenBank/DDBJ whole genome shotgun (WGS) entry which is preliminary data.</text>
</comment>
<dbReference type="Proteomes" id="UP000283509">
    <property type="component" value="Unassembled WGS sequence"/>
</dbReference>
<dbReference type="PROSITE" id="PS50815">
    <property type="entry name" value="HORMA"/>
    <property type="match status" value="1"/>
</dbReference>
<evidence type="ECO:0000313" key="8">
    <source>
        <dbReference type="EMBL" id="ROT69754.1"/>
    </source>
</evidence>
<feature type="domain" description="HORMA" evidence="7">
    <location>
        <begin position="34"/>
        <end position="233"/>
    </location>
</feature>
<evidence type="ECO:0000256" key="4">
    <source>
        <dbReference type="ARBA" id="ARBA00023242"/>
    </source>
</evidence>
<keyword evidence="9" id="KW-1185">Reference proteome</keyword>
<feature type="compositionally biased region" description="Basic and acidic residues" evidence="6">
    <location>
        <begin position="517"/>
        <end position="539"/>
    </location>
</feature>
<feature type="compositionally biased region" description="Basic and acidic residues" evidence="6">
    <location>
        <begin position="445"/>
        <end position="469"/>
    </location>
</feature>
<dbReference type="InterPro" id="IPR051294">
    <property type="entry name" value="HORMA_MeioticProgression"/>
</dbReference>
<dbReference type="GO" id="GO:0005694">
    <property type="term" value="C:chromosome"/>
    <property type="evidence" value="ECO:0007669"/>
    <property type="project" value="UniProtKB-SubCell"/>
</dbReference>
<dbReference type="Pfam" id="PF02301">
    <property type="entry name" value="HORMA"/>
    <property type="match status" value="1"/>
</dbReference>
<dbReference type="PANTHER" id="PTHR48225:SF7">
    <property type="entry name" value="MEIOSIS-SPECIFIC PROTEIN HOP1"/>
    <property type="match status" value="1"/>
</dbReference>
<evidence type="ECO:0000259" key="7">
    <source>
        <dbReference type="PROSITE" id="PS50815"/>
    </source>
</evidence>
<feature type="region of interest" description="Disordered" evidence="6">
    <location>
        <begin position="292"/>
        <end position="312"/>
    </location>
</feature>
<gene>
    <name evidence="8" type="ORF">C7M84_012033</name>
</gene>
<dbReference type="AlphaFoldDB" id="A0A423SZV2"/>
<proteinExistence type="predicted"/>
<accession>A0A423SZV2</accession>
<evidence type="ECO:0000256" key="5">
    <source>
        <dbReference type="ARBA" id="ARBA00023254"/>
    </source>
</evidence>
<dbReference type="OrthoDB" id="1928087at2759"/>
<feature type="compositionally biased region" description="Basic and acidic residues" evidence="6">
    <location>
        <begin position="300"/>
        <end position="312"/>
    </location>
</feature>
<dbReference type="InterPro" id="IPR036570">
    <property type="entry name" value="HORMA_dom_sf"/>
</dbReference>
<keyword evidence="4" id="KW-0539">Nucleus</keyword>
<keyword evidence="5" id="KW-0469">Meiosis</keyword>
<reference evidence="8 9" key="1">
    <citation type="submission" date="2018-04" db="EMBL/GenBank/DDBJ databases">
        <authorList>
            <person name="Zhang X."/>
            <person name="Yuan J."/>
            <person name="Li F."/>
            <person name="Xiang J."/>
        </authorList>
    </citation>
    <scope>NUCLEOTIDE SEQUENCE [LARGE SCALE GENOMIC DNA]</scope>
    <source>
        <tissue evidence="8">Muscle</tissue>
    </source>
</reference>
<dbReference type="EMBL" id="QCYY01002522">
    <property type="protein sequence ID" value="ROT69754.1"/>
    <property type="molecule type" value="Genomic_DNA"/>
</dbReference>
<evidence type="ECO:0000256" key="6">
    <source>
        <dbReference type="SAM" id="MobiDB-lite"/>
    </source>
</evidence>
<evidence type="ECO:0000256" key="2">
    <source>
        <dbReference type="ARBA" id="ARBA00004286"/>
    </source>
</evidence>